<evidence type="ECO:0000256" key="11">
    <source>
        <dbReference type="ARBA" id="ARBA00023136"/>
    </source>
</evidence>
<keyword evidence="8" id="KW-0067">ATP-binding</keyword>
<dbReference type="InterPro" id="IPR027417">
    <property type="entry name" value="P-loop_NTPase"/>
</dbReference>
<dbReference type="InterPro" id="IPR003439">
    <property type="entry name" value="ABC_transporter-like_ATP-bd"/>
</dbReference>
<evidence type="ECO:0000256" key="3">
    <source>
        <dbReference type="ARBA" id="ARBA00005417"/>
    </source>
</evidence>
<keyword evidence="4" id="KW-0813">Transport</keyword>
<feature type="transmembrane region" description="Helical" evidence="13">
    <location>
        <begin position="548"/>
        <end position="568"/>
    </location>
</feature>
<reference evidence="15" key="1">
    <citation type="submission" date="2024-06" db="EMBL/GenBank/DDBJ databases">
        <title>Vaginal Lactobacillus fatty acid response mechanisms reveal a metabolite-targeted strategy for bacterial vaginosis treatment.</title>
        <authorList>
            <person name="Zhu M."/>
            <person name="Blainey P.C."/>
            <person name="Bloom S.M."/>
            <person name="Kwon D.S."/>
        </authorList>
    </citation>
    <scope>NUCLEOTIDE SEQUENCE</scope>
    <source>
        <strain evidence="15">0809_588_1_1_BHK4</strain>
    </source>
</reference>
<evidence type="ECO:0000313" key="15">
    <source>
        <dbReference type="EMBL" id="XCS43916.1"/>
    </source>
</evidence>
<dbReference type="NCBIfam" id="NF010167">
    <property type="entry name" value="PRK13648.1"/>
    <property type="match status" value="2"/>
</dbReference>
<dbReference type="CDD" id="cd16914">
    <property type="entry name" value="EcfT"/>
    <property type="match status" value="1"/>
</dbReference>
<dbReference type="SUPFAM" id="SSF52540">
    <property type="entry name" value="P-loop containing nucleoside triphosphate hydrolases"/>
    <property type="match status" value="2"/>
</dbReference>
<dbReference type="GO" id="GO:0042626">
    <property type="term" value="F:ATPase-coupled transmembrane transporter activity"/>
    <property type="evidence" value="ECO:0007669"/>
    <property type="project" value="TreeGrafter"/>
</dbReference>
<feature type="region of interest" description="Disordered" evidence="12">
    <location>
        <begin position="270"/>
        <end position="298"/>
    </location>
</feature>
<dbReference type="InterPro" id="IPR050095">
    <property type="entry name" value="ECF_ABC_transporter_ATP-bd"/>
</dbReference>
<feature type="region of interest" description="Disordered" evidence="12">
    <location>
        <begin position="523"/>
        <end position="542"/>
    </location>
</feature>
<dbReference type="GO" id="GO:0043190">
    <property type="term" value="C:ATP-binding cassette (ABC) transporter complex"/>
    <property type="evidence" value="ECO:0007669"/>
    <property type="project" value="TreeGrafter"/>
</dbReference>
<dbReference type="PROSITE" id="PS50893">
    <property type="entry name" value="ABC_TRANSPORTER_2"/>
    <property type="match status" value="2"/>
</dbReference>
<dbReference type="Gene3D" id="3.40.50.300">
    <property type="entry name" value="P-loop containing nucleotide triphosphate hydrolases"/>
    <property type="match status" value="2"/>
</dbReference>
<feature type="domain" description="ABC transporter" evidence="14">
    <location>
        <begin position="30"/>
        <end position="269"/>
    </location>
</feature>
<sequence>MQSNKVIQYKTSCKDEKSNMDYCAKKDNAVSLQKVRFSYDGGKTWILDGIDLEIAYGQRIAIIGKNGSGKSTLAKIIAGLSSPDSGIVTLCGIKVFEANNVDSKAYQKARESIGALFQSPEDQIVTTVVEDDVAFGLENLCASKEFMKQNISKALCAVNMENHRFSDPSNMSGGQQQRVAIASSIATKSKLLVLDEPTSMLDSCAKTDVNKLFDKLQTRGTTIVQVTHKISECKNADRILMLENGKLRDVSLLELEEFYAEKSPAVIGSKSMTENVEKSNAENSNAESKNKRDSNKTNKNAAIEISNLSVSYANSQNPIIRDYSLSVKAGEIVAIMGKNGCGKSTLAKAICALIKYDSGSICVNGIKISEKTSKSQMREIRKNIGYVMQLPEQQLFAQTVFEDVAYGPKNFGLEGCELRSRVLSALKSLHIEHLAQKSPFELSGGQQRLAAIAGILACNPKILVLDEPTAGLDFEYAKIVLKILSDLHNKGVTIIVITHDFSEAKSLGARIVTLDSREKKQVQEQAQDEKLENTSENGSENKNKNKSLLSLFNTRIILISCLILMFSAFSITNFYQLGILALSTLALIFLARISPIKLLLSLHMFIAIFVFSGLFNLLVVHSGRGLFRIGPILITDDGIKFAILFASRFSLVILIGSIIVLTISQTRLTEACASIISPLKSVGLPSQEIALIMSLALRFLPTLSKEAESVALAQIARGGNIKDGSIKKRLRAITSLIVPGFASVIRHANTLGLALDSRCYIPGAKRTHLHTEKIHIKDFALLSITLAIVCGIIFAGIFVY</sequence>
<keyword evidence="5" id="KW-1003">Cell membrane</keyword>
<accession>A0AAU8NQH3</accession>
<feature type="domain" description="ABC transporter" evidence="14">
    <location>
        <begin position="303"/>
        <end position="541"/>
    </location>
</feature>
<dbReference type="SMART" id="SM00382">
    <property type="entry name" value="AAA"/>
    <property type="match status" value="2"/>
</dbReference>
<evidence type="ECO:0000259" key="14">
    <source>
        <dbReference type="PROSITE" id="PS50893"/>
    </source>
</evidence>
<dbReference type="InterPro" id="IPR017871">
    <property type="entry name" value="ABC_transporter-like_CS"/>
</dbReference>
<dbReference type="Pfam" id="PF02361">
    <property type="entry name" value="CbiQ"/>
    <property type="match status" value="1"/>
</dbReference>
<keyword evidence="6 13" id="KW-0812">Transmembrane</keyword>
<evidence type="ECO:0000256" key="10">
    <source>
        <dbReference type="ARBA" id="ARBA00022989"/>
    </source>
</evidence>
<dbReference type="PANTHER" id="PTHR43553:SF27">
    <property type="entry name" value="ENERGY-COUPLING FACTOR TRANSPORTER ATP-BINDING PROTEIN ECFA2"/>
    <property type="match status" value="1"/>
</dbReference>
<evidence type="ECO:0000256" key="12">
    <source>
        <dbReference type="SAM" id="MobiDB-lite"/>
    </source>
</evidence>
<evidence type="ECO:0000256" key="13">
    <source>
        <dbReference type="SAM" id="Phobius"/>
    </source>
</evidence>
<evidence type="ECO:0000256" key="9">
    <source>
        <dbReference type="ARBA" id="ARBA00022967"/>
    </source>
</evidence>
<evidence type="ECO:0000256" key="8">
    <source>
        <dbReference type="ARBA" id="ARBA00022840"/>
    </source>
</evidence>
<name>A0AAU8NQH3_9BIFI</name>
<comment type="similarity">
    <text evidence="3">Belongs to the ABC transporter superfamily.</text>
</comment>
<keyword evidence="10 13" id="KW-1133">Transmembrane helix</keyword>
<evidence type="ECO:0000256" key="6">
    <source>
        <dbReference type="ARBA" id="ARBA00022692"/>
    </source>
</evidence>
<keyword evidence="11 13" id="KW-0472">Membrane</keyword>
<dbReference type="FunFam" id="3.40.50.300:FF:000224">
    <property type="entry name" value="Energy-coupling factor transporter ATP-binding protein EcfA"/>
    <property type="match status" value="1"/>
</dbReference>
<dbReference type="InterPro" id="IPR015856">
    <property type="entry name" value="ABC_transpr_CbiO/EcfA_su"/>
</dbReference>
<comment type="subcellular location">
    <subcellularLocation>
        <location evidence="2">Cell membrane</location>
        <topology evidence="2">Peripheral membrane protein</topology>
    </subcellularLocation>
    <subcellularLocation>
        <location evidence="1">Membrane</location>
        <topology evidence="1">Multi-pass membrane protein</topology>
    </subcellularLocation>
</comment>
<evidence type="ECO:0000256" key="1">
    <source>
        <dbReference type="ARBA" id="ARBA00004141"/>
    </source>
</evidence>
<dbReference type="GO" id="GO:0005524">
    <property type="term" value="F:ATP binding"/>
    <property type="evidence" value="ECO:0007669"/>
    <property type="project" value="UniProtKB-KW"/>
</dbReference>
<proteinExistence type="inferred from homology"/>
<dbReference type="PANTHER" id="PTHR43553">
    <property type="entry name" value="HEAVY METAL TRANSPORTER"/>
    <property type="match status" value="1"/>
</dbReference>
<keyword evidence="9" id="KW-1278">Translocase</keyword>
<dbReference type="AlphaFoldDB" id="A0AAU8NQH3"/>
<feature type="transmembrane region" description="Helical" evidence="13">
    <location>
        <begin position="639"/>
        <end position="661"/>
    </location>
</feature>
<evidence type="ECO:0000256" key="7">
    <source>
        <dbReference type="ARBA" id="ARBA00022741"/>
    </source>
</evidence>
<gene>
    <name evidence="15" type="ORF">ABZU02_02140</name>
</gene>
<feature type="transmembrane region" description="Helical" evidence="13">
    <location>
        <begin position="598"/>
        <end position="619"/>
    </location>
</feature>
<evidence type="ECO:0000256" key="4">
    <source>
        <dbReference type="ARBA" id="ARBA00022448"/>
    </source>
</evidence>
<dbReference type="PROSITE" id="PS00211">
    <property type="entry name" value="ABC_TRANSPORTER_1"/>
    <property type="match status" value="2"/>
</dbReference>
<evidence type="ECO:0000256" key="2">
    <source>
        <dbReference type="ARBA" id="ARBA00004202"/>
    </source>
</evidence>
<dbReference type="EMBL" id="CP160091">
    <property type="protein sequence ID" value="XCS43916.1"/>
    <property type="molecule type" value="Genomic_DNA"/>
</dbReference>
<evidence type="ECO:0000256" key="5">
    <source>
        <dbReference type="ARBA" id="ARBA00022475"/>
    </source>
</evidence>
<protein>
    <submittedName>
        <fullName evidence="15">Energy-coupling factor transporter ATPase</fullName>
    </submittedName>
</protein>
<dbReference type="InterPro" id="IPR003339">
    <property type="entry name" value="ABC/ECF_trnsptr_transmembrane"/>
</dbReference>
<dbReference type="InterPro" id="IPR003593">
    <property type="entry name" value="AAA+_ATPase"/>
</dbReference>
<dbReference type="Pfam" id="PF00005">
    <property type="entry name" value="ABC_tran"/>
    <property type="match status" value="2"/>
</dbReference>
<organism evidence="15">
    <name type="scientific">Gardnerella piotii</name>
    <dbReference type="NCBI Taxonomy" id="2792977"/>
    <lineage>
        <taxon>Bacteria</taxon>
        <taxon>Bacillati</taxon>
        <taxon>Actinomycetota</taxon>
        <taxon>Actinomycetes</taxon>
        <taxon>Bifidobacteriales</taxon>
        <taxon>Bifidobacteriaceae</taxon>
        <taxon>Gardnerella</taxon>
    </lineage>
</organism>
<dbReference type="CDD" id="cd03225">
    <property type="entry name" value="ABC_cobalt_CbiO_domain1"/>
    <property type="match status" value="2"/>
</dbReference>
<feature type="transmembrane region" description="Helical" evidence="13">
    <location>
        <begin position="779"/>
        <end position="799"/>
    </location>
</feature>
<dbReference type="GO" id="GO:0016887">
    <property type="term" value="F:ATP hydrolysis activity"/>
    <property type="evidence" value="ECO:0007669"/>
    <property type="project" value="InterPro"/>
</dbReference>
<keyword evidence="7" id="KW-0547">Nucleotide-binding</keyword>